<gene>
    <name evidence="1" type="ORF">BK138_08520</name>
</gene>
<accession>A0A1R1F3D9</accession>
<sequence>MSGVIDLATALIGYRGLKLEEIIKLLTDSVVVLSNGEKAVELAIFEEKVGLPDNFFANAIKEGAPTAATAEASETINGYSTN</sequence>
<dbReference type="Proteomes" id="UP000187172">
    <property type="component" value="Unassembled WGS sequence"/>
</dbReference>
<reference evidence="1 2" key="1">
    <citation type="submission" date="2016-11" db="EMBL/GenBank/DDBJ databases">
        <title>Paenibacillus species isolates.</title>
        <authorList>
            <person name="Beno S.M."/>
        </authorList>
    </citation>
    <scope>NUCLEOTIDE SEQUENCE [LARGE SCALE GENOMIC DNA]</scope>
    <source>
        <strain evidence="1 2">FSL R5-0378</strain>
    </source>
</reference>
<dbReference type="RefSeq" id="WP_076168312.1">
    <property type="nucleotide sequence ID" value="NZ_MRTP01000001.1"/>
</dbReference>
<comment type="caution">
    <text evidence="1">The sequence shown here is derived from an EMBL/GenBank/DDBJ whole genome shotgun (WGS) entry which is preliminary data.</text>
</comment>
<dbReference type="STRING" id="297318.BK138_08520"/>
<evidence type="ECO:0000313" key="1">
    <source>
        <dbReference type="EMBL" id="OMF58545.1"/>
    </source>
</evidence>
<proteinExistence type="predicted"/>
<dbReference type="AlphaFoldDB" id="A0A1R1F3D9"/>
<protein>
    <submittedName>
        <fullName evidence="1">Uncharacterized protein</fullName>
    </submittedName>
</protein>
<name>A0A1R1F3D9_9BACL</name>
<evidence type="ECO:0000313" key="2">
    <source>
        <dbReference type="Proteomes" id="UP000187172"/>
    </source>
</evidence>
<organism evidence="1 2">
    <name type="scientific">Paenibacillus rhizosphaerae</name>
    <dbReference type="NCBI Taxonomy" id="297318"/>
    <lineage>
        <taxon>Bacteria</taxon>
        <taxon>Bacillati</taxon>
        <taxon>Bacillota</taxon>
        <taxon>Bacilli</taxon>
        <taxon>Bacillales</taxon>
        <taxon>Paenibacillaceae</taxon>
        <taxon>Paenibacillus</taxon>
    </lineage>
</organism>
<keyword evidence="2" id="KW-1185">Reference proteome</keyword>
<dbReference type="EMBL" id="MRTP01000001">
    <property type="protein sequence ID" value="OMF58545.1"/>
    <property type="molecule type" value="Genomic_DNA"/>
</dbReference>